<dbReference type="Gene3D" id="3.40.50.300">
    <property type="entry name" value="P-loop containing nucleotide triphosphate hydrolases"/>
    <property type="match status" value="4"/>
</dbReference>
<evidence type="ECO:0000256" key="7">
    <source>
        <dbReference type="ARBA" id="ARBA00022806"/>
    </source>
</evidence>
<keyword evidence="13" id="KW-0234">DNA repair</keyword>
<evidence type="ECO:0000313" key="15">
    <source>
        <dbReference type="EMBL" id="MCU6746415.1"/>
    </source>
</evidence>
<organism evidence="15 16">
    <name type="scientific">Faecalicatena acetigenes</name>
    <dbReference type="NCBI Taxonomy" id="2981790"/>
    <lineage>
        <taxon>Bacteria</taxon>
        <taxon>Bacillati</taxon>
        <taxon>Bacillota</taxon>
        <taxon>Clostridia</taxon>
        <taxon>Lachnospirales</taxon>
        <taxon>Lachnospiraceae</taxon>
        <taxon>Faecalicatena</taxon>
    </lineage>
</organism>
<dbReference type="InterPro" id="IPR014017">
    <property type="entry name" value="DNA_helicase_UvrD-like_C"/>
</dbReference>
<keyword evidence="2" id="KW-0540">Nuclease</keyword>
<dbReference type="Pfam" id="PF13361">
    <property type="entry name" value="UvrD_C"/>
    <property type="match status" value="1"/>
</dbReference>
<evidence type="ECO:0000256" key="2">
    <source>
        <dbReference type="ARBA" id="ARBA00022722"/>
    </source>
</evidence>
<keyword evidence="1" id="KW-0004">4Fe-4S</keyword>
<evidence type="ECO:0000256" key="6">
    <source>
        <dbReference type="ARBA" id="ARBA00022801"/>
    </source>
</evidence>
<evidence type="ECO:0000313" key="16">
    <source>
        <dbReference type="Proteomes" id="UP001652394"/>
    </source>
</evidence>
<dbReference type="Pfam" id="PF12705">
    <property type="entry name" value="PDDEXK_1"/>
    <property type="match status" value="1"/>
</dbReference>
<dbReference type="PANTHER" id="PTHR30591:SF1">
    <property type="entry name" value="RECBCD ENZYME SUBUNIT RECC"/>
    <property type="match status" value="1"/>
</dbReference>
<evidence type="ECO:0000256" key="11">
    <source>
        <dbReference type="ARBA" id="ARBA00023014"/>
    </source>
</evidence>
<name>A0ABT2T816_9FIRM</name>
<dbReference type="InterPro" id="IPR014140">
    <property type="entry name" value="DNA_helicase_suAddB"/>
</dbReference>
<dbReference type="InterPro" id="IPR011604">
    <property type="entry name" value="PDDEXK-like_dom_sf"/>
</dbReference>
<evidence type="ECO:0000256" key="4">
    <source>
        <dbReference type="ARBA" id="ARBA00022741"/>
    </source>
</evidence>
<accession>A0ABT2T816</accession>
<sequence>MSLQFIFGNAGSGKSHFLYEYIVKESIRHPDKKYLVLVPEQFTMQTQKDLCLAHPRGGIMNIDVLSFARLAHRVFEETGAGKAKMLDDEGKNLLLRKIAGNYESELKVLKGNLKKAGYISEVKSVISEFTQYGVDFAVLDSLLETLDENSYLYYKLQDIRKVYEGFETYLADKYITKEELLDVLSGIAGRSELLKDSVIALDGFTGFTPVQNRLLGELLVVCEKLLVTVEMDEREDPFVYHHPYQLFALSKQMVVSLTEIAHKKRVQIDDPVTLYEKPVYRFRENPVLGFLESELFRYSRRQYEGEQDNIRLHVTKDPREEAEFVASEVRRLVRQKGYRYREAAVICSDMEVYAAHLEKAFKTYGIPVFMDHKKSILQNAFVEYLRSLLSMIEQNFTYESVFRFLRTDLTDFTKEDIDVLENYVLALGIKGWKKWQEVWARQTDKVQDEELNVLNHLRVQFVERLTGLVFILKQRSKTVKDVTQAVYSFLVQEDMQDRLSRMEEIFQEEGKLALSKEYSQVYRIVLELFDKFVELLGEEQISLKEYSELLDAGLEEAKVGVIPPSLDQVVIGDVERTRLKNIKVLFFMGANDTLLPGNLNSGGLLSQRDRERFQKEKIVLSPGTKEKTYVQKFYLYMNLTKPTESLILSYSKVSAEGKPLRPAYLVQDLRRLFPALCIEEEEEQIREKELTEKTGRTYLARGLRERKSGVSDRWKELYTWYAGREEEKDNLKNLLTAAFYKKENEAVTKEQARLLFGERAHSSVTRLEKFVSCAYAHFLSYGLRLSEREEYRFESLDWGNIAHRSMERFSRKAEEEKVKWQEMKEETRNRLIEQSVEESILDYGNTVLYSSARNEYLITRIKKLIQRSVWALTKQMECGDFVPSGYELNFGSGKIDRIDTCADKECVYVRVTDYKTGMKSFDITAFCHGLQLQLPVYLNAALAIEKQKNPDKEVVPAGIFYYRMQDPIVEKEMDEEKLEEKFLKELKLDGIVNADESVLDHMEHNLSGTSKYLPIGKNKDGSLSKNSKVFTPEEFSLFLEYADSLRQKIERQMQEGNAGIAPYMLGTETGCDYCAYHDICGFDVRLDGCEYNRMEKYDKEEALKKMEQERRADR</sequence>
<dbReference type="RefSeq" id="WP_059068539.1">
    <property type="nucleotide sequence ID" value="NZ_JAOQJX010000002.1"/>
</dbReference>
<reference evidence="15 16" key="1">
    <citation type="journal article" date="2021" name="ISME Commun">
        <title>Automated analysis of genomic sequences facilitates high-throughput and comprehensive description of bacteria.</title>
        <authorList>
            <person name="Hitch T.C.A."/>
        </authorList>
    </citation>
    <scope>NUCLEOTIDE SEQUENCE [LARGE SCALE GENOMIC DNA]</scope>
    <source>
        <strain evidence="15 16">H2_18</strain>
    </source>
</reference>
<keyword evidence="6" id="KW-0378">Hydrolase</keyword>
<keyword evidence="7 15" id="KW-0347">Helicase</keyword>
<evidence type="ECO:0000259" key="14">
    <source>
        <dbReference type="PROSITE" id="PS51217"/>
    </source>
</evidence>
<dbReference type="GO" id="GO:0004386">
    <property type="term" value="F:helicase activity"/>
    <property type="evidence" value="ECO:0007669"/>
    <property type="project" value="UniProtKB-KW"/>
</dbReference>
<evidence type="ECO:0000256" key="9">
    <source>
        <dbReference type="ARBA" id="ARBA00022840"/>
    </source>
</evidence>
<evidence type="ECO:0000256" key="13">
    <source>
        <dbReference type="ARBA" id="ARBA00023204"/>
    </source>
</evidence>
<dbReference type="Proteomes" id="UP001652394">
    <property type="component" value="Unassembled WGS sequence"/>
</dbReference>
<dbReference type="SUPFAM" id="SSF52540">
    <property type="entry name" value="P-loop containing nucleoside triphosphate hydrolases"/>
    <property type="match status" value="1"/>
</dbReference>
<protein>
    <submittedName>
        <fullName evidence="15">Helicase-exonuclease AddAB subunit AddB</fullName>
    </submittedName>
</protein>
<evidence type="ECO:0000256" key="8">
    <source>
        <dbReference type="ARBA" id="ARBA00022839"/>
    </source>
</evidence>
<dbReference type="InterPro" id="IPR027417">
    <property type="entry name" value="P-loop_NTPase"/>
</dbReference>
<keyword evidence="5" id="KW-0227">DNA damage</keyword>
<dbReference type="EMBL" id="JAOQJX010000002">
    <property type="protein sequence ID" value="MCU6746415.1"/>
    <property type="molecule type" value="Genomic_DNA"/>
</dbReference>
<dbReference type="PANTHER" id="PTHR30591">
    <property type="entry name" value="RECBCD ENZYME SUBUNIT RECC"/>
    <property type="match status" value="1"/>
</dbReference>
<dbReference type="PROSITE" id="PS51217">
    <property type="entry name" value="UVRD_HELICASE_CTER"/>
    <property type="match status" value="1"/>
</dbReference>
<evidence type="ECO:0000256" key="1">
    <source>
        <dbReference type="ARBA" id="ARBA00022485"/>
    </source>
</evidence>
<keyword evidence="3" id="KW-0479">Metal-binding</keyword>
<dbReference type="InterPro" id="IPR038726">
    <property type="entry name" value="PDDEXK_AddAB-type"/>
</dbReference>
<dbReference type="Gene3D" id="3.90.320.10">
    <property type="match status" value="1"/>
</dbReference>
<dbReference type="NCBIfam" id="TIGR02773">
    <property type="entry name" value="addB_Gpos"/>
    <property type="match status" value="1"/>
</dbReference>
<feature type="domain" description="UvrD-like helicase C-terminal" evidence="14">
    <location>
        <begin position="278"/>
        <end position="567"/>
    </location>
</feature>
<proteinExistence type="predicted"/>
<keyword evidence="9" id="KW-0067">ATP-binding</keyword>
<evidence type="ECO:0000256" key="10">
    <source>
        <dbReference type="ARBA" id="ARBA00023004"/>
    </source>
</evidence>
<evidence type="ECO:0000256" key="5">
    <source>
        <dbReference type="ARBA" id="ARBA00022763"/>
    </source>
</evidence>
<keyword evidence="8" id="KW-0269">Exonuclease</keyword>
<keyword evidence="16" id="KW-1185">Reference proteome</keyword>
<dbReference type="InterPro" id="IPR049035">
    <property type="entry name" value="ADDB_N"/>
</dbReference>
<keyword evidence="12" id="KW-0238">DNA-binding</keyword>
<keyword evidence="11" id="KW-0411">Iron-sulfur</keyword>
<keyword evidence="10" id="KW-0408">Iron</keyword>
<dbReference type="Pfam" id="PF21445">
    <property type="entry name" value="ADDB_N"/>
    <property type="match status" value="1"/>
</dbReference>
<keyword evidence="4" id="KW-0547">Nucleotide-binding</keyword>
<evidence type="ECO:0000256" key="12">
    <source>
        <dbReference type="ARBA" id="ARBA00023125"/>
    </source>
</evidence>
<comment type="caution">
    <text evidence="15">The sequence shown here is derived from an EMBL/GenBank/DDBJ whole genome shotgun (WGS) entry which is preliminary data.</text>
</comment>
<evidence type="ECO:0000256" key="3">
    <source>
        <dbReference type="ARBA" id="ARBA00022723"/>
    </source>
</evidence>
<gene>
    <name evidence="15" type="primary">addB</name>
    <name evidence="15" type="ORF">OCV51_01870</name>
</gene>